<name>A0ABV4C8S8_9MYCO</name>
<sequence>MTKRFEVGDLVQIKSEYEVHGNPSLFRIREIADGQARVGQLSSQYDGFVGADPWIDLDDPELIAPHPEILQRYARRYN</sequence>
<comment type="caution">
    <text evidence="1">The sequence shown here is derived from an EMBL/GenBank/DDBJ whole genome shotgun (WGS) entry which is preliminary data.</text>
</comment>
<dbReference type="RefSeq" id="WP_369741996.1">
    <property type="nucleotide sequence ID" value="NZ_JBGEDP010000002.1"/>
</dbReference>
<protein>
    <submittedName>
        <fullName evidence="1">Uncharacterized protein</fullName>
    </submittedName>
</protein>
<gene>
    <name evidence="1" type="ORF">AB8998_30330</name>
</gene>
<keyword evidence="2" id="KW-1185">Reference proteome</keyword>
<reference evidence="1 2" key="1">
    <citation type="submission" date="2024-08" db="EMBL/GenBank/DDBJ databases">
        <title>Mycobacterium servetensis sp. nov., a novel rapid-growing mycobacterial species recovered from a human patient in Zaragoza, Spain.</title>
        <authorList>
            <person name="Tristancho-Baro A.I."/>
            <person name="Buenestado-Serrano S."/>
            <person name="Garcia De Viedma D."/>
            <person name="Milagro-Beamonte A."/>
            <person name="Burillo N."/>
            <person name="Sanz S."/>
            <person name="Lopez-Calleja A.I."/>
            <person name="Penas-Utrilla D."/>
            <person name="Guardingo M."/>
            <person name="Garcia M.J."/>
            <person name="Vinuelas-Bayon J."/>
        </authorList>
    </citation>
    <scope>NUCLEOTIDE SEQUENCE [LARGE SCALE GENOMIC DNA]</scope>
    <source>
        <strain evidence="2">HUMS_12744610</strain>
    </source>
</reference>
<proteinExistence type="predicted"/>
<dbReference type="Proteomes" id="UP001564760">
    <property type="component" value="Unassembled WGS sequence"/>
</dbReference>
<evidence type="ECO:0000313" key="1">
    <source>
        <dbReference type="EMBL" id="MEY8018950.1"/>
    </source>
</evidence>
<organism evidence="1 2">
    <name type="scientific">Mycobacterium servetii</name>
    <dbReference type="NCBI Taxonomy" id="3237418"/>
    <lineage>
        <taxon>Bacteria</taxon>
        <taxon>Bacillati</taxon>
        <taxon>Actinomycetota</taxon>
        <taxon>Actinomycetes</taxon>
        <taxon>Mycobacteriales</taxon>
        <taxon>Mycobacteriaceae</taxon>
        <taxon>Mycobacterium</taxon>
    </lineage>
</organism>
<dbReference type="EMBL" id="JBGEDP010000002">
    <property type="protein sequence ID" value="MEY8018950.1"/>
    <property type="molecule type" value="Genomic_DNA"/>
</dbReference>
<evidence type="ECO:0000313" key="2">
    <source>
        <dbReference type="Proteomes" id="UP001564760"/>
    </source>
</evidence>
<accession>A0ABV4C8S8</accession>